<dbReference type="InterPro" id="IPR029058">
    <property type="entry name" value="AB_hydrolase_fold"/>
</dbReference>
<evidence type="ECO:0000256" key="11">
    <source>
        <dbReference type="ARBA" id="ARBA00023157"/>
    </source>
</evidence>
<gene>
    <name evidence="15" type="ORF">B0A52_01887</name>
</gene>
<evidence type="ECO:0000256" key="13">
    <source>
        <dbReference type="SAM" id="MobiDB-lite"/>
    </source>
</evidence>
<keyword evidence="3" id="KW-0719">Serine esterase</keyword>
<feature type="transmembrane region" description="Helical" evidence="14">
    <location>
        <begin position="665"/>
        <end position="688"/>
    </location>
</feature>
<dbReference type="VEuPathDB" id="FungiDB:PV10_07703"/>
<evidence type="ECO:0000256" key="5">
    <source>
        <dbReference type="ARBA" id="ARBA00022723"/>
    </source>
</evidence>
<dbReference type="InterPro" id="IPR011118">
    <property type="entry name" value="Tannase/feruloyl_esterase"/>
</dbReference>
<accession>A0A438NEA4</accession>
<dbReference type="InterPro" id="IPR038665">
    <property type="entry name" value="Voltage-dep_anion_channel_sf"/>
</dbReference>
<keyword evidence="10 14" id="KW-0472">Membrane</keyword>
<evidence type="ECO:0000256" key="6">
    <source>
        <dbReference type="ARBA" id="ARBA00022729"/>
    </source>
</evidence>
<dbReference type="InterPro" id="IPR030185">
    <property type="entry name" value="Mae1"/>
</dbReference>
<feature type="transmembrane region" description="Helical" evidence="14">
    <location>
        <begin position="927"/>
        <end position="951"/>
    </location>
</feature>
<dbReference type="PANTHER" id="PTHR33938:SF8">
    <property type="entry name" value="CARBOXYLIC ESTER HYDROLASE"/>
    <property type="match status" value="1"/>
</dbReference>
<name>A0A438NEA4_EXOME</name>
<protein>
    <recommendedName>
        <fullName evidence="12">Carboxylic ester hydrolase</fullName>
        <ecNumber evidence="12">3.1.1.-</ecNumber>
    </recommendedName>
</protein>
<dbReference type="SUPFAM" id="SSF53474">
    <property type="entry name" value="alpha/beta-Hydrolases"/>
    <property type="match status" value="1"/>
</dbReference>
<comment type="similarity">
    <text evidence="2 12">Belongs to the tannase family.</text>
</comment>
<evidence type="ECO:0000256" key="4">
    <source>
        <dbReference type="ARBA" id="ARBA00022692"/>
    </source>
</evidence>
<dbReference type="PANTHER" id="PTHR33938">
    <property type="entry name" value="FERULOYL ESTERASE B-RELATED"/>
    <property type="match status" value="1"/>
</dbReference>
<dbReference type="GO" id="GO:0015140">
    <property type="term" value="F:malate transmembrane transporter activity"/>
    <property type="evidence" value="ECO:0007669"/>
    <property type="project" value="InterPro"/>
</dbReference>
<dbReference type="AlphaFoldDB" id="A0A438NEA4"/>
<dbReference type="OrthoDB" id="3039123at2759"/>
<keyword evidence="5" id="KW-0479">Metal-binding</keyword>
<feature type="region of interest" description="Disordered" evidence="13">
    <location>
        <begin position="549"/>
        <end position="594"/>
    </location>
</feature>
<proteinExistence type="inferred from homology"/>
<evidence type="ECO:0000256" key="2">
    <source>
        <dbReference type="ARBA" id="ARBA00006249"/>
    </source>
</evidence>
<dbReference type="Gene3D" id="1.50.10.150">
    <property type="entry name" value="Voltage-dependent anion channel"/>
    <property type="match status" value="1"/>
</dbReference>
<dbReference type="VEuPathDB" id="FungiDB:PV10_00640"/>
<comment type="subcellular location">
    <subcellularLocation>
        <location evidence="1">Membrane</location>
        <topology evidence="1">Multi-pass membrane protein</topology>
    </subcellularLocation>
</comment>
<dbReference type="GO" id="GO:0016020">
    <property type="term" value="C:membrane"/>
    <property type="evidence" value="ECO:0007669"/>
    <property type="project" value="UniProtKB-SubCell"/>
</dbReference>
<feature type="transmembrane region" description="Helical" evidence="14">
    <location>
        <begin position="639"/>
        <end position="659"/>
    </location>
</feature>
<feature type="compositionally biased region" description="Polar residues" evidence="13">
    <location>
        <begin position="570"/>
        <end position="587"/>
    </location>
</feature>
<evidence type="ECO:0000256" key="14">
    <source>
        <dbReference type="SAM" id="Phobius"/>
    </source>
</evidence>
<dbReference type="EC" id="3.1.1.-" evidence="12"/>
<evidence type="ECO:0000256" key="10">
    <source>
        <dbReference type="ARBA" id="ARBA00023136"/>
    </source>
</evidence>
<keyword evidence="4 14" id="KW-0812">Transmembrane</keyword>
<dbReference type="Proteomes" id="UP000288859">
    <property type="component" value="Unassembled WGS sequence"/>
</dbReference>
<keyword evidence="8" id="KW-0106">Calcium</keyword>
<evidence type="ECO:0000313" key="15">
    <source>
        <dbReference type="EMBL" id="RVX74056.1"/>
    </source>
</evidence>
<sequence>MDIGISQATFGGQTFGTQCANLIAPIISGADVTSITAAEVHSFNYPAVPLFSPIEINDLSFCNVTVTLSHPGAQDSVYVTVWLPLSDWNGRYQATGGGGLTAGIGVPMLVPQVAAGYAASSTDGGLTLNETQNPQFGTWALKEDGSPNDDLQLNLAWRSIHDMALVSKDIIRQFYGVEPSFSYWHGCSQGGRQGYAAAAKYPHDFDGILAIAPAIDIPEFAVADFWPPVVMQNSPAVPPFCVFDAYQTAIIAACDPLDGTTDGLISDYEVIENCPFDADSLVGTEIECNDGCIEFDRETLVSKRVSCRESTRLTITPVHADIVTKILQGPHDADGNRLWYGLAPGASFFATAHTILLEDGSRVPQPFVAGENWVKYLAMRNASYDMTRMTYPDYFKAFQASVSRLTSQWGNQNYDLADFRQSGGKLLTWFGLADEYIPPPGILRYREQVEQRFGGPDAVDEFYRLFLAPGAGHCFGGVGPVPTDPLEALISWVERGEPPDTLAAATTTAENVHLTRNLCRYPRKLVHKTGDINKAESFECRHRKFTEANYSGGESPDRDLSPKQRDRSVNESNGLWRHQSTSSNQSPESDEPKNLTWGQRIQHVTWAWFTLTMATGGLANVIGSVPYSFNGQHAIGTTFFLLTLVCYIIIWAMMLTRFIMYPHMFFASLIHPTESLFVPAFAVSWGTLLSNMTDYGSGRAGEWLNQALLVLYWINVAFSFCLSLSVYLTLWSSQTFTLDRMTPIWIFPAYPLLIIGTHAGALSGKLSDPRQAIQVIVGGCTLQGIGFLVSLTIYSAYVYRLFTHKIPAESLRPGMFVSVGPSAFTVSGMLKCVMNLPDIIAKTPESTFLGVPGELTAQILRVSVSWFSLWVWGLAWWFFFVSLASNIDCLRKKHRVPFSMPWFSFVFPQTALTAATFAIANSFEIEALKIIGCVLTCLLVVVWLLVVGSMFKAIVDKQILWPEKGEDRTEGNFKPDKVMPPLVRISTGGLTFRGVKKNLDEDDTENRGN</sequence>
<evidence type="ECO:0000256" key="1">
    <source>
        <dbReference type="ARBA" id="ARBA00004141"/>
    </source>
</evidence>
<dbReference type="Pfam" id="PF07519">
    <property type="entry name" value="Tannase"/>
    <property type="match status" value="1"/>
</dbReference>
<evidence type="ECO:0000256" key="7">
    <source>
        <dbReference type="ARBA" id="ARBA00022801"/>
    </source>
</evidence>
<dbReference type="EMBL" id="NAJM01000005">
    <property type="protein sequence ID" value="RVX74056.1"/>
    <property type="molecule type" value="Genomic_DNA"/>
</dbReference>
<reference evidence="15 16" key="1">
    <citation type="submission" date="2017-03" db="EMBL/GenBank/DDBJ databases">
        <title>Genomes of endolithic fungi from Antarctica.</title>
        <authorList>
            <person name="Coleine C."/>
            <person name="Masonjones S."/>
            <person name="Stajich J.E."/>
        </authorList>
    </citation>
    <scope>NUCLEOTIDE SEQUENCE [LARGE SCALE GENOMIC DNA]</scope>
    <source>
        <strain evidence="15 16">CCFEE 6314</strain>
    </source>
</reference>
<feature type="transmembrane region" description="Helical" evidence="14">
    <location>
        <begin position="902"/>
        <end position="921"/>
    </location>
</feature>
<feature type="compositionally biased region" description="Basic and acidic residues" evidence="13">
    <location>
        <begin position="555"/>
        <end position="569"/>
    </location>
</feature>
<evidence type="ECO:0000256" key="9">
    <source>
        <dbReference type="ARBA" id="ARBA00022989"/>
    </source>
</evidence>
<feature type="transmembrane region" description="Helical" evidence="14">
    <location>
        <begin position="709"/>
        <end position="732"/>
    </location>
</feature>
<evidence type="ECO:0000256" key="8">
    <source>
        <dbReference type="ARBA" id="ARBA00022837"/>
    </source>
</evidence>
<feature type="transmembrane region" description="Helical" evidence="14">
    <location>
        <begin position="775"/>
        <end position="797"/>
    </location>
</feature>
<keyword evidence="6" id="KW-0732">Signal</keyword>
<dbReference type="GO" id="GO:0046872">
    <property type="term" value="F:metal ion binding"/>
    <property type="evidence" value="ECO:0007669"/>
    <property type="project" value="UniProtKB-KW"/>
</dbReference>
<dbReference type="CDD" id="cd09317">
    <property type="entry name" value="TDT_Mae1_like"/>
    <property type="match status" value="1"/>
</dbReference>
<evidence type="ECO:0000256" key="3">
    <source>
        <dbReference type="ARBA" id="ARBA00022487"/>
    </source>
</evidence>
<evidence type="ECO:0000313" key="16">
    <source>
        <dbReference type="Proteomes" id="UP000288859"/>
    </source>
</evidence>
<dbReference type="Gene3D" id="3.40.50.1820">
    <property type="entry name" value="alpha/beta hydrolase"/>
    <property type="match status" value="1"/>
</dbReference>
<organism evidence="15 16">
    <name type="scientific">Exophiala mesophila</name>
    <name type="common">Black yeast-like fungus</name>
    <dbReference type="NCBI Taxonomy" id="212818"/>
    <lineage>
        <taxon>Eukaryota</taxon>
        <taxon>Fungi</taxon>
        <taxon>Dikarya</taxon>
        <taxon>Ascomycota</taxon>
        <taxon>Pezizomycotina</taxon>
        <taxon>Eurotiomycetes</taxon>
        <taxon>Chaetothyriomycetidae</taxon>
        <taxon>Chaetothyriales</taxon>
        <taxon>Herpotrichiellaceae</taxon>
        <taxon>Exophiala</taxon>
    </lineage>
</organism>
<dbReference type="Pfam" id="PF03595">
    <property type="entry name" value="SLAC1"/>
    <property type="match status" value="1"/>
</dbReference>
<keyword evidence="11" id="KW-1015">Disulfide bond</keyword>
<comment type="caution">
    <text evidence="15">The sequence shown here is derived from an EMBL/GenBank/DDBJ whole genome shotgun (WGS) entry which is preliminary data.</text>
</comment>
<dbReference type="GO" id="GO:0030600">
    <property type="term" value="F:feruloyl esterase activity"/>
    <property type="evidence" value="ECO:0007669"/>
    <property type="project" value="UniProtKB-ARBA"/>
</dbReference>
<keyword evidence="7 12" id="KW-0378">Hydrolase</keyword>
<dbReference type="InterPro" id="IPR004695">
    <property type="entry name" value="SLAC1/Mae1/Ssu1/TehA"/>
</dbReference>
<feature type="transmembrane region" description="Helical" evidence="14">
    <location>
        <begin position="606"/>
        <end position="627"/>
    </location>
</feature>
<keyword evidence="9 14" id="KW-1133">Transmembrane helix</keyword>
<evidence type="ECO:0000256" key="12">
    <source>
        <dbReference type="RuleBase" id="RU361238"/>
    </source>
</evidence>
<feature type="transmembrane region" description="Helical" evidence="14">
    <location>
        <begin position="744"/>
        <end position="763"/>
    </location>
</feature>
<feature type="transmembrane region" description="Helical" evidence="14">
    <location>
        <begin position="869"/>
        <end position="890"/>
    </location>
</feature>